<dbReference type="InterPro" id="IPR001245">
    <property type="entry name" value="Ser-Thr/Tyr_kinase_cat_dom"/>
</dbReference>
<dbReference type="Proteomes" id="UP000266673">
    <property type="component" value="Unassembled WGS sequence"/>
</dbReference>
<dbReference type="STRING" id="44941.A0A397UDX5"/>
<protein>
    <submittedName>
        <fullName evidence="3">Kinase-like domain-containing protein</fullName>
    </submittedName>
</protein>
<dbReference type="SUPFAM" id="SSF56112">
    <property type="entry name" value="Protein kinase-like (PK-like)"/>
    <property type="match status" value="1"/>
</dbReference>
<sequence length="381" mass="44248">MEKTLLDYSKELEDYFKKNNIKSFEFSQFSDLKPVGRGGYAVVFEAIFEGKKYAIKSLNNNLGFNYDLYRKFRHELKLFYNVENHPNIVKFHGISRDTNSNNFMLVLQYANGGNLREHLLKKQENGVYKISWTELINIAKEITIGLKYLHKKDIIHRDLHSKNILINDGNALITDFGISKRLNGITSTSISSSGVKGMQAYIEPQCYIRIGENIKPDKKSDIYSLGVLFWELTSGIPPFNGFENEMILLQIREGIREKPIDNTPPDYVQLYKKCWSAEPDDRPTLDEILNQLKLLEEAPVKFITNNVIDKQIKSMSDTFSYTKDSNLSNDHNQQEIYAAKGSQPILLDKTEELRKDFNEITCNYRFFFFTPFIVMALKWSF</sequence>
<dbReference type="InterPro" id="IPR000719">
    <property type="entry name" value="Prot_kinase_dom"/>
</dbReference>
<dbReference type="PANTHER" id="PTHR44329:SF289">
    <property type="entry name" value="SERINE_THREONINE-PROTEIN KINASE VIK"/>
    <property type="match status" value="1"/>
</dbReference>
<feature type="binding site" evidence="1">
    <location>
        <position position="56"/>
    </location>
    <ligand>
        <name>ATP</name>
        <dbReference type="ChEBI" id="CHEBI:30616"/>
    </ligand>
</feature>
<feature type="domain" description="Protein kinase" evidence="2">
    <location>
        <begin position="29"/>
        <end position="295"/>
    </location>
</feature>
<organism evidence="3 4">
    <name type="scientific">Gigaspora rosea</name>
    <dbReference type="NCBI Taxonomy" id="44941"/>
    <lineage>
        <taxon>Eukaryota</taxon>
        <taxon>Fungi</taxon>
        <taxon>Fungi incertae sedis</taxon>
        <taxon>Mucoromycota</taxon>
        <taxon>Glomeromycotina</taxon>
        <taxon>Glomeromycetes</taxon>
        <taxon>Diversisporales</taxon>
        <taxon>Gigasporaceae</taxon>
        <taxon>Gigaspora</taxon>
    </lineage>
</organism>
<keyword evidence="4" id="KW-1185">Reference proteome</keyword>
<dbReference type="Gene3D" id="1.10.510.10">
    <property type="entry name" value="Transferase(Phosphotransferase) domain 1"/>
    <property type="match status" value="1"/>
</dbReference>
<dbReference type="GO" id="GO:0005524">
    <property type="term" value="F:ATP binding"/>
    <property type="evidence" value="ECO:0007669"/>
    <property type="project" value="UniProtKB-UniRule"/>
</dbReference>
<dbReference type="InterPro" id="IPR011009">
    <property type="entry name" value="Kinase-like_dom_sf"/>
</dbReference>
<dbReference type="PRINTS" id="PR00109">
    <property type="entry name" value="TYRKINASE"/>
</dbReference>
<comment type="caution">
    <text evidence="3">The sequence shown here is derived from an EMBL/GenBank/DDBJ whole genome shotgun (WGS) entry which is preliminary data.</text>
</comment>
<evidence type="ECO:0000313" key="4">
    <source>
        <dbReference type="Proteomes" id="UP000266673"/>
    </source>
</evidence>
<keyword evidence="1" id="KW-0547">Nucleotide-binding</keyword>
<evidence type="ECO:0000313" key="3">
    <source>
        <dbReference type="EMBL" id="RIB08505.1"/>
    </source>
</evidence>
<dbReference type="PANTHER" id="PTHR44329">
    <property type="entry name" value="SERINE/THREONINE-PROTEIN KINASE TNNI3K-RELATED"/>
    <property type="match status" value="1"/>
</dbReference>
<name>A0A397UDX5_9GLOM</name>
<reference evidence="3 4" key="1">
    <citation type="submission" date="2018-06" db="EMBL/GenBank/DDBJ databases">
        <title>Comparative genomics reveals the genomic features of Rhizophagus irregularis, R. cerebriforme, R. diaphanum and Gigaspora rosea, and their symbiotic lifestyle signature.</title>
        <authorList>
            <person name="Morin E."/>
            <person name="San Clemente H."/>
            <person name="Chen E.C.H."/>
            <person name="De La Providencia I."/>
            <person name="Hainaut M."/>
            <person name="Kuo A."/>
            <person name="Kohler A."/>
            <person name="Murat C."/>
            <person name="Tang N."/>
            <person name="Roy S."/>
            <person name="Loubradou J."/>
            <person name="Henrissat B."/>
            <person name="Grigoriev I.V."/>
            <person name="Corradi N."/>
            <person name="Roux C."/>
            <person name="Martin F.M."/>
        </authorList>
    </citation>
    <scope>NUCLEOTIDE SEQUENCE [LARGE SCALE GENOMIC DNA]</scope>
    <source>
        <strain evidence="3 4">DAOM 194757</strain>
    </source>
</reference>
<dbReference type="OrthoDB" id="10261027at2759"/>
<dbReference type="PROSITE" id="PS00107">
    <property type="entry name" value="PROTEIN_KINASE_ATP"/>
    <property type="match status" value="1"/>
</dbReference>
<keyword evidence="1" id="KW-0067">ATP-binding</keyword>
<dbReference type="EMBL" id="QKWP01001500">
    <property type="protein sequence ID" value="RIB08505.1"/>
    <property type="molecule type" value="Genomic_DNA"/>
</dbReference>
<evidence type="ECO:0000259" key="2">
    <source>
        <dbReference type="PROSITE" id="PS50011"/>
    </source>
</evidence>
<keyword evidence="3" id="KW-0418">Kinase</keyword>
<keyword evidence="3" id="KW-0808">Transferase</keyword>
<dbReference type="PROSITE" id="PS50011">
    <property type="entry name" value="PROTEIN_KINASE_DOM"/>
    <property type="match status" value="1"/>
</dbReference>
<dbReference type="InterPro" id="IPR017441">
    <property type="entry name" value="Protein_kinase_ATP_BS"/>
</dbReference>
<accession>A0A397UDX5</accession>
<dbReference type="AlphaFoldDB" id="A0A397UDX5"/>
<gene>
    <name evidence="3" type="ORF">C2G38_346223</name>
</gene>
<dbReference type="GO" id="GO:0004674">
    <property type="term" value="F:protein serine/threonine kinase activity"/>
    <property type="evidence" value="ECO:0007669"/>
    <property type="project" value="TreeGrafter"/>
</dbReference>
<proteinExistence type="predicted"/>
<dbReference type="InterPro" id="IPR051681">
    <property type="entry name" value="Ser/Thr_Kinases-Pseudokinases"/>
</dbReference>
<dbReference type="Pfam" id="PF07714">
    <property type="entry name" value="PK_Tyr_Ser-Thr"/>
    <property type="match status" value="1"/>
</dbReference>
<evidence type="ECO:0000256" key="1">
    <source>
        <dbReference type="PROSITE-ProRule" id="PRU10141"/>
    </source>
</evidence>